<dbReference type="AlphaFoldDB" id="A0A3E0E9P2"/>
<proteinExistence type="predicted"/>
<evidence type="ECO:0000259" key="1">
    <source>
        <dbReference type="Pfam" id="PF07632"/>
    </source>
</evidence>
<comment type="caution">
    <text evidence="2">The sequence shown here is derived from an EMBL/GenBank/DDBJ whole genome shotgun (WGS) entry which is preliminary data.</text>
</comment>
<evidence type="ECO:0000313" key="2">
    <source>
        <dbReference type="EMBL" id="REG94370.1"/>
    </source>
</evidence>
<dbReference type="EMBL" id="QUNF01000001">
    <property type="protein sequence ID" value="REG94370.1"/>
    <property type="molecule type" value="Genomic_DNA"/>
</dbReference>
<evidence type="ECO:0000313" key="3">
    <source>
        <dbReference type="Proteomes" id="UP000256405"/>
    </source>
</evidence>
<dbReference type="OrthoDB" id="253051at2"/>
<keyword evidence="3" id="KW-1185">Reference proteome</keyword>
<gene>
    <name evidence="2" type="ORF">C8N25_101197</name>
</gene>
<feature type="domain" description="Cellulose-binding Sde182 nucleoside hydrolase-like" evidence="1">
    <location>
        <begin position="36"/>
        <end position="278"/>
    </location>
</feature>
<dbReference type="InterPro" id="IPR011483">
    <property type="entry name" value="Sde182_NH-like"/>
</dbReference>
<organism evidence="2 3">
    <name type="scientific">Algoriphagus antarcticus</name>
    <dbReference type="NCBI Taxonomy" id="238540"/>
    <lineage>
        <taxon>Bacteria</taxon>
        <taxon>Pseudomonadati</taxon>
        <taxon>Bacteroidota</taxon>
        <taxon>Cytophagia</taxon>
        <taxon>Cytophagales</taxon>
        <taxon>Cyclobacteriaceae</taxon>
        <taxon>Algoriphagus</taxon>
    </lineage>
</organism>
<dbReference type="Proteomes" id="UP000256405">
    <property type="component" value="Unassembled WGS sequence"/>
</dbReference>
<dbReference type="RefSeq" id="WP_086543742.1">
    <property type="nucleotide sequence ID" value="NZ_MSSW01000088.1"/>
</dbReference>
<keyword evidence="2" id="KW-0378">Hydrolase</keyword>
<sequence>MIQSKINIRSVGSPRIWLVFITLLYFSFSAQAQKHRVIISTDIGGSDPDDYQSLVHLMLYADTLDMVGLVSSPPFQGRKEHILEVINAYEKDYPKLKLVSSDYPTADYLRSITAQGAIDTQNSIQPQGEISEGAQLIIKESKKDDNRPLYVLVWGSITDIAQALKSAPEIKSNLRVYSIGSWNTVQDTSARNYVFDEHPDLWFIESNTTFRGMYMGGFQEKDYGNLSFISSHVKDFGALGELFFQKKPDIKMGDTPSLLYLLDGDPADPESESWGGRYARTDHGPNYWTDMQDPALAEKDRPGAKTVSKWRVNFLDDWKLRMSYLK</sequence>
<dbReference type="SUPFAM" id="SSF53590">
    <property type="entry name" value="Nucleoside hydrolase"/>
    <property type="match status" value="1"/>
</dbReference>
<protein>
    <submittedName>
        <fullName evidence="2">Inosine-uridine preferring nucleoside hydrolase</fullName>
    </submittedName>
</protein>
<dbReference type="Gene3D" id="3.90.245.10">
    <property type="entry name" value="Ribonucleoside hydrolase-like"/>
    <property type="match status" value="1"/>
</dbReference>
<reference evidence="2 3" key="1">
    <citation type="submission" date="2018-08" db="EMBL/GenBank/DDBJ databases">
        <title>Genomic Encyclopedia of Archaeal and Bacterial Type Strains, Phase II (KMG-II): from individual species to whole genera.</title>
        <authorList>
            <person name="Goeker M."/>
        </authorList>
    </citation>
    <scope>NUCLEOTIDE SEQUENCE [LARGE SCALE GENOMIC DNA]</scope>
    <source>
        <strain evidence="2 3">DSM 15986</strain>
    </source>
</reference>
<dbReference type="Pfam" id="PF07632">
    <property type="entry name" value="Sde182_NH-like"/>
    <property type="match status" value="1"/>
</dbReference>
<accession>A0A3E0E9P2</accession>
<name>A0A3E0E9P2_9BACT</name>
<dbReference type="GO" id="GO:0016799">
    <property type="term" value="F:hydrolase activity, hydrolyzing N-glycosyl compounds"/>
    <property type="evidence" value="ECO:0007669"/>
    <property type="project" value="InterPro"/>
</dbReference>
<dbReference type="InterPro" id="IPR036452">
    <property type="entry name" value="Ribo_hydro-like"/>
</dbReference>